<keyword evidence="6 7" id="KW-0472">Membrane</keyword>
<protein>
    <submittedName>
        <fullName evidence="9">Putative type II secretion system protein F</fullName>
    </submittedName>
</protein>
<feature type="transmembrane region" description="Helical" evidence="7">
    <location>
        <begin position="109"/>
        <end position="136"/>
    </location>
</feature>
<evidence type="ECO:0000256" key="7">
    <source>
        <dbReference type="SAM" id="Phobius"/>
    </source>
</evidence>
<dbReference type="InterPro" id="IPR042094">
    <property type="entry name" value="T2SS_GspF_sf"/>
</dbReference>
<feature type="domain" description="Type II secretion system protein GspF" evidence="8">
    <location>
        <begin position="19"/>
        <end position="137"/>
    </location>
</feature>
<keyword evidence="4 7" id="KW-0812">Transmembrane</keyword>
<keyword evidence="3" id="KW-1003">Cell membrane</keyword>
<reference evidence="9" key="1">
    <citation type="submission" date="2019-08" db="EMBL/GenBank/DDBJ databases">
        <authorList>
            <person name="Kucharzyk K."/>
            <person name="Murdoch R.W."/>
            <person name="Higgins S."/>
            <person name="Loffler F."/>
        </authorList>
    </citation>
    <scope>NUCLEOTIDE SEQUENCE</scope>
</reference>
<dbReference type="AlphaFoldDB" id="A0A644WFB9"/>
<accession>A0A644WFB9</accession>
<comment type="caution">
    <text evidence="9">The sequence shown here is derived from an EMBL/GenBank/DDBJ whole genome shotgun (WGS) entry which is preliminary data.</text>
</comment>
<dbReference type="PANTHER" id="PTHR30012">
    <property type="entry name" value="GENERAL SECRETION PATHWAY PROTEIN"/>
    <property type="match status" value="1"/>
</dbReference>
<feature type="transmembrane region" description="Helical" evidence="7">
    <location>
        <begin position="156"/>
        <end position="185"/>
    </location>
</feature>
<organism evidence="9">
    <name type="scientific">bioreactor metagenome</name>
    <dbReference type="NCBI Taxonomy" id="1076179"/>
    <lineage>
        <taxon>unclassified sequences</taxon>
        <taxon>metagenomes</taxon>
        <taxon>ecological metagenomes</taxon>
    </lineage>
</organism>
<dbReference type="GO" id="GO:0005886">
    <property type="term" value="C:plasma membrane"/>
    <property type="evidence" value="ECO:0007669"/>
    <property type="project" value="UniProtKB-SubCell"/>
</dbReference>
<evidence type="ECO:0000256" key="1">
    <source>
        <dbReference type="ARBA" id="ARBA00004651"/>
    </source>
</evidence>
<evidence type="ECO:0000313" key="9">
    <source>
        <dbReference type="EMBL" id="MPM01004.1"/>
    </source>
</evidence>
<dbReference type="PANTHER" id="PTHR30012:SF0">
    <property type="entry name" value="TYPE II SECRETION SYSTEM PROTEIN F-RELATED"/>
    <property type="match status" value="1"/>
</dbReference>
<name>A0A644WFB9_9ZZZZ</name>
<feature type="transmembrane region" description="Helical" evidence="7">
    <location>
        <begin position="317"/>
        <end position="339"/>
    </location>
</feature>
<feature type="domain" description="Type II secretion system protein GspF" evidence="8">
    <location>
        <begin position="217"/>
        <end position="340"/>
    </location>
</feature>
<evidence type="ECO:0000256" key="5">
    <source>
        <dbReference type="ARBA" id="ARBA00022989"/>
    </source>
</evidence>
<dbReference type="Pfam" id="PF00482">
    <property type="entry name" value="T2SSF"/>
    <property type="match status" value="2"/>
</dbReference>
<evidence type="ECO:0000256" key="2">
    <source>
        <dbReference type="ARBA" id="ARBA00005745"/>
    </source>
</evidence>
<evidence type="ECO:0000256" key="6">
    <source>
        <dbReference type="ARBA" id="ARBA00023136"/>
    </source>
</evidence>
<dbReference type="InterPro" id="IPR003004">
    <property type="entry name" value="GspF/PilC"/>
</dbReference>
<comment type="similarity">
    <text evidence="2">Belongs to the GSP F family.</text>
</comment>
<sequence>MIKQKNIKDPQKETLFLELKSLLSSGLSFGRTFELLIQTEKNETLKTLLSNIFNDIINGNSLWSSMQKTNVFTPLDYGVIRIGEETGKLENSLLFLAEYYKKKIIQKRIIVNALSYPLIIMTTALFVLFFMIVVVVPMFEQVYSRMGSELPWMTRVIVNLSSQIDIIGLILTFICGSFFIIHILYKDSDKYKKTTSNLLLRIPIIGEIIKKHYEGQFCKLMFLLYGSGVPILNGVQLINEIIIFYPFKKSFLDIESNIKNGYSLSHGLKIHSNIYSIKLITLINVGEETNKMADVLSKQSDDISAELEHKLKQFGSILEPVLILFIGTIVALILISMYMPMFKLGGTIY</sequence>
<evidence type="ECO:0000256" key="3">
    <source>
        <dbReference type="ARBA" id="ARBA00022475"/>
    </source>
</evidence>
<evidence type="ECO:0000256" key="4">
    <source>
        <dbReference type="ARBA" id="ARBA00022692"/>
    </source>
</evidence>
<gene>
    <name evidence="9" type="primary">gspF_4</name>
    <name evidence="9" type="ORF">SDC9_47241</name>
</gene>
<evidence type="ECO:0000259" key="8">
    <source>
        <dbReference type="Pfam" id="PF00482"/>
    </source>
</evidence>
<comment type="subcellular location">
    <subcellularLocation>
        <location evidence="1">Cell membrane</location>
        <topology evidence="1">Multi-pass membrane protein</topology>
    </subcellularLocation>
</comment>
<dbReference type="PRINTS" id="PR00812">
    <property type="entry name" value="BCTERIALGSPF"/>
</dbReference>
<keyword evidence="5 7" id="KW-1133">Transmembrane helix</keyword>
<dbReference type="Gene3D" id="1.20.81.30">
    <property type="entry name" value="Type II secretion system (T2SS), domain F"/>
    <property type="match status" value="2"/>
</dbReference>
<proteinExistence type="inferred from homology"/>
<dbReference type="EMBL" id="VSSQ01000767">
    <property type="protein sequence ID" value="MPM01004.1"/>
    <property type="molecule type" value="Genomic_DNA"/>
</dbReference>
<dbReference type="InterPro" id="IPR018076">
    <property type="entry name" value="T2SS_GspF_dom"/>
</dbReference>